<evidence type="ECO:0000313" key="4">
    <source>
        <dbReference type="EMBL" id="CAK8998133.1"/>
    </source>
</evidence>
<feature type="chain" id="PRO_5045155798" description="MAM domain-containing protein" evidence="2">
    <location>
        <begin position="27"/>
        <end position="438"/>
    </location>
</feature>
<dbReference type="Proteomes" id="UP001642484">
    <property type="component" value="Unassembled WGS sequence"/>
</dbReference>
<dbReference type="EMBL" id="CAXAMN010002180">
    <property type="protein sequence ID" value="CAK8998133.1"/>
    <property type="molecule type" value="Genomic_DNA"/>
</dbReference>
<sequence length="438" mass="49713">MAWSPMCLYTWHVFWFFCHSLIACHSLPTNIACTFESTDWCGWYFPSGYWSTPMYWYRRSGSTPSSGTGPSGAKEGSYYLYVEASGSDNNPYKESGSSSSSSTATAGDAHLRHLLKDVVEANNLKMSKEVADAIAPNPMEELKVMQKDLNDRRKLVQKLEKVRVAKTKREEAFKAFVTYMEQHRAEEEKAYEKEMGELMSEIKTLELAISEAKEDGDMPVERLSVEEELRRQNEDSQEAQRETHLQLMRLQQQFQASALAQTALPATEVTREDWSDECVYSFRDISDAWNESGTACSIFVCAAGSFLNTVFKGPRPVRSAEELWGRFDFTKKESLQVLVGNTLLTFALLICFLQARLGLFSFLEHLEEPQRYRRGVDHAASIWRLAVLQWFRQTGLFCELAVEQGHYGAKSAKPTRLLLSGIKEEKAAEIAQRAKSAP</sequence>
<name>A0ABP0I9P8_9DINO</name>
<feature type="domain" description="MAM" evidence="3">
    <location>
        <begin position="31"/>
        <end position="85"/>
    </location>
</feature>
<protein>
    <recommendedName>
        <fullName evidence="3">MAM domain-containing protein</fullName>
    </recommendedName>
</protein>
<proteinExistence type="predicted"/>
<evidence type="ECO:0000256" key="1">
    <source>
        <dbReference type="SAM" id="Coils"/>
    </source>
</evidence>
<dbReference type="InterPro" id="IPR000998">
    <property type="entry name" value="MAM_dom"/>
</dbReference>
<accession>A0ABP0I9P8</accession>
<keyword evidence="2" id="KW-0732">Signal</keyword>
<organism evidence="4 5">
    <name type="scientific">Durusdinium trenchii</name>
    <dbReference type="NCBI Taxonomy" id="1381693"/>
    <lineage>
        <taxon>Eukaryota</taxon>
        <taxon>Sar</taxon>
        <taxon>Alveolata</taxon>
        <taxon>Dinophyceae</taxon>
        <taxon>Suessiales</taxon>
        <taxon>Symbiodiniaceae</taxon>
        <taxon>Durusdinium</taxon>
    </lineage>
</organism>
<evidence type="ECO:0000313" key="5">
    <source>
        <dbReference type="Proteomes" id="UP001642484"/>
    </source>
</evidence>
<dbReference type="Gene3D" id="2.60.120.200">
    <property type="match status" value="1"/>
</dbReference>
<reference evidence="4 5" key="1">
    <citation type="submission" date="2024-02" db="EMBL/GenBank/DDBJ databases">
        <authorList>
            <person name="Chen Y."/>
            <person name="Shah S."/>
            <person name="Dougan E. K."/>
            <person name="Thang M."/>
            <person name="Chan C."/>
        </authorList>
    </citation>
    <scope>NUCLEOTIDE SEQUENCE [LARGE SCALE GENOMIC DNA]</scope>
</reference>
<dbReference type="PROSITE" id="PS50060">
    <property type="entry name" value="MAM_2"/>
    <property type="match status" value="1"/>
</dbReference>
<feature type="signal peptide" evidence="2">
    <location>
        <begin position="1"/>
        <end position="26"/>
    </location>
</feature>
<gene>
    <name evidence="4" type="ORF">CCMP2556_LOCUS5130</name>
</gene>
<evidence type="ECO:0000259" key="3">
    <source>
        <dbReference type="PROSITE" id="PS50060"/>
    </source>
</evidence>
<feature type="coiled-coil region" evidence="1">
    <location>
        <begin position="188"/>
        <end position="242"/>
    </location>
</feature>
<keyword evidence="5" id="KW-1185">Reference proteome</keyword>
<comment type="caution">
    <text evidence="4">The sequence shown here is derived from an EMBL/GenBank/DDBJ whole genome shotgun (WGS) entry which is preliminary data.</text>
</comment>
<keyword evidence="1" id="KW-0175">Coiled coil</keyword>
<evidence type="ECO:0000256" key="2">
    <source>
        <dbReference type="SAM" id="SignalP"/>
    </source>
</evidence>